<keyword evidence="5" id="KW-0175">Coiled coil</keyword>
<evidence type="ECO:0000313" key="9">
    <source>
        <dbReference type="Proteomes" id="UP000253551"/>
    </source>
</evidence>
<evidence type="ECO:0000313" key="8">
    <source>
        <dbReference type="EMBL" id="RCH89690.1"/>
    </source>
</evidence>
<feature type="transmembrane region" description="Helical" evidence="6">
    <location>
        <begin position="239"/>
        <end position="260"/>
    </location>
</feature>
<accession>A0A367JIC6</accession>
<feature type="transmembrane region" description="Helical" evidence="6">
    <location>
        <begin position="208"/>
        <end position="227"/>
    </location>
</feature>
<feature type="transmembrane region" description="Helical" evidence="6">
    <location>
        <begin position="93"/>
        <end position="113"/>
    </location>
</feature>
<name>A0A367JIC6_RHIST</name>
<evidence type="ECO:0000256" key="2">
    <source>
        <dbReference type="ARBA" id="ARBA00022692"/>
    </source>
</evidence>
<dbReference type="PANTHER" id="PTHR22911:SF6">
    <property type="entry name" value="SOLUTE CARRIER FAMILY 35 MEMBER G1"/>
    <property type="match status" value="1"/>
</dbReference>
<feature type="transmembrane region" description="Helical" evidence="6">
    <location>
        <begin position="327"/>
        <end position="346"/>
    </location>
</feature>
<feature type="coiled-coil region" evidence="5">
    <location>
        <begin position="346"/>
        <end position="373"/>
    </location>
</feature>
<evidence type="ECO:0000259" key="7">
    <source>
        <dbReference type="Pfam" id="PF00892"/>
    </source>
</evidence>
<gene>
    <name evidence="8" type="ORF">CU098_005453</name>
</gene>
<evidence type="ECO:0000256" key="5">
    <source>
        <dbReference type="SAM" id="Coils"/>
    </source>
</evidence>
<feature type="transmembrane region" description="Helical" evidence="6">
    <location>
        <begin position="149"/>
        <end position="170"/>
    </location>
</feature>
<evidence type="ECO:0000256" key="3">
    <source>
        <dbReference type="ARBA" id="ARBA00022989"/>
    </source>
</evidence>
<feature type="domain" description="EamA" evidence="7">
    <location>
        <begin position="61"/>
        <end position="192"/>
    </location>
</feature>
<dbReference type="EMBL" id="PJQM01003288">
    <property type="protein sequence ID" value="RCH89690.1"/>
    <property type="molecule type" value="Genomic_DNA"/>
</dbReference>
<proteinExistence type="predicted"/>
<comment type="subcellular location">
    <subcellularLocation>
        <location evidence="1">Membrane</location>
        <topology evidence="1">Multi-pass membrane protein</topology>
    </subcellularLocation>
</comment>
<feature type="transmembrane region" description="Helical" evidence="6">
    <location>
        <begin position="177"/>
        <end position="196"/>
    </location>
</feature>
<dbReference type="Proteomes" id="UP000253551">
    <property type="component" value="Unassembled WGS sequence"/>
</dbReference>
<feature type="transmembrane region" description="Helical" evidence="6">
    <location>
        <begin position="272"/>
        <end position="290"/>
    </location>
</feature>
<feature type="transmembrane region" description="Helical" evidence="6">
    <location>
        <begin position="59"/>
        <end position="81"/>
    </location>
</feature>
<keyword evidence="2 6" id="KW-0812">Transmembrane</keyword>
<comment type="caution">
    <text evidence="8">The sequence shown here is derived from an EMBL/GenBank/DDBJ whole genome shotgun (WGS) entry which is preliminary data.</text>
</comment>
<feature type="transmembrane region" description="Helical" evidence="6">
    <location>
        <begin position="125"/>
        <end position="143"/>
    </location>
</feature>
<keyword evidence="4 6" id="KW-0472">Membrane</keyword>
<dbReference type="InterPro" id="IPR037185">
    <property type="entry name" value="EmrE-like"/>
</dbReference>
<evidence type="ECO:0000256" key="1">
    <source>
        <dbReference type="ARBA" id="ARBA00004141"/>
    </source>
</evidence>
<dbReference type="SUPFAM" id="SSF103481">
    <property type="entry name" value="Multidrug resistance efflux transporter EmrE"/>
    <property type="match status" value="2"/>
</dbReference>
<feature type="domain" description="EamA" evidence="7">
    <location>
        <begin position="208"/>
        <end position="341"/>
    </location>
</feature>
<sequence>MSLTEDNPLPSSVIIVNESTPLISHEQQLAAGQLHTDTSFSLSHCLSFSRDERAREQQIIGLGSLVMSSFLFACVSVIVKWLNAAHYPSFQIVLARACVQLPLGLLGCLFTWVNPFGKKGTRRWIFFRALASSVALILFFHSLTQLPLLDATVIFFVGPVFKVIIACIVFNERFSTLDVVYILICFGGLLLVGKSSSMTKTDEYERSFAVSCALAASLMSAMAYMTVKKVGQGTHLMVHVVYFGWVTILLCLPVVLFGLQDFKAPVQITGREFVWMAGIGLLAFFGQSFINMGLKKAPMGPVTVMRTGDILFAFLFGVGLFKEIPGVYTIIGTLIIVCMTTCLSMYRWHRQELKAAEIRRRKLRDRLVQRRQEE</sequence>
<organism evidence="8 9">
    <name type="scientific">Rhizopus stolonifer</name>
    <name type="common">Rhizopus nigricans</name>
    <dbReference type="NCBI Taxonomy" id="4846"/>
    <lineage>
        <taxon>Eukaryota</taxon>
        <taxon>Fungi</taxon>
        <taxon>Fungi incertae sedis</taxon>
        <taxon>Mucoromycota</taxon>
        <taxon>Mucoromycotina</taxon>
        <taxon>Mucoromycetes</taxon>
        <taxon>Mucorales</taxon>
        <taxon>Mucorineae</taxon>
        <taxon>Rhizopodaceae</taxon>
        <taxon>Rhizopus</taxon>
    </lineage>
</organism>
<dbReference type="Pfam" id="PF00892">
    <property type="entry name" value="EamA"/>
    <property type="match status" value="2"/>
</dbReference>
<dbReference type="AlphaFoldDB" id="A0A367JIC6"/>
<dbReference type="GO" id="GO:0016020">
    <property type="term" value="C:membrane"/>
    <property type="evidence" value="ECO:0007669"/>
    <property type="project" value="UniProtKB-SubCell"/>
</dbReference>
<protein>
    <recommendedName>
        <fullName evidence="7">EamA domain-containing protein</fullName>
    </recommendedName>
</protein>
<keyword evidence="3 6" id="KW-1133">Transmembrane helix</keyword>
<evidence type="ECO:0000256" key="6">
    <source>
        <dbReference type="SAM" id="Phobius"/>
    </source>
</evidence>
<dbReference type="STRING" id="4846.A0A367JIC6"/>
<reference evidence="8 9" key="1">
    <citation type="journal article" date="2018" name="G3 (Bethesda)">
        <title>Phylogenetic and Phylogenomic Definition of Rhizopus Species.</title>
        <authorList>
            <person name="Gryganskyi A.P."/>
            <person name="Golan J."/>
            <person name="Dolatabadi S."/>
            <person name="Mondo S."/>
            <person name="Robb S."/>
            <person name="Idnurm A."/>
            <person name="Muszewska A."/>
            <person name="Steczkiewicz K."/>
            <person name="Masonjones S."/>
            <person name="Liao H.L."/>
            <person name="Gajdeczka M.T."/>
            <person name="Anike F."/>
            <person name="Vuek A."/>
            <person name="Anishchenko I.M."/>
            <person name="Voigt K."/>
            <person name="de Hoog G.S."/>
            <person name="Smith M.E."/>
            <person name="Heitman J."/>
            <person name="Vilgalys R."/>
            <person name="Stajich J.E."/>
        </authorList>
    </citation>
    <scope>NUCLEOTIDE SEQUENCE [LARGE SCALE GENOMIC DNA]</scope>
    <source>
        <strain evidence="8 9">LSU 92-RS-03</strain>
    </source>
</reference>
<dbReference type="PANTHER" id="PTHR22911">
    <property type="entry name" value="ACYL-MALONYL CONDENSING ENZYME-RELATED"/>
    <property type="match status" value="1"/>
</dbReference>
<keyword evidence="9" id="KW-1185">Reference proteome</keyword>
<dbReference type="OrthoDB" id="306876at2759"/>
<evidence type="ECO:0000256" key="4">
    <source>
        <dbReference type="ARBA" id="ARBA00023136"/>
    </source>
</evidence>
<dbReference type="InterPro" id="IPR000620">
    <property type="entry name" value="EamA_dom"/>
</dbReference>